<feature type="coiled-coil region" evidence="6">
    <location>
        <begin position="671"/>
        <end position="886"/>
    </location>
</feature>
<reference evidence="9" key="2">
    <citation type="submission" date="2025-08" db="UniProtKB">
        <authorList>
            <consortium name="Ensembl"/>
        </authorList>
    </citation>
    <scope>IDENTIFICATION</scope>
    <source>
        <strain evidence="9">Glennie</strain>
    </source>
</reference>
<dbReference type="eggNOG" id="ENOG502QV16">
    <property type="taxonomic scope" value="Eukaryota"/>
</dbReference>
<feature type="coiled-coil region" evidence="6">
    <location>
        <begin position="2479"/>
        <end position="2562"/>
    </location>
</feature>
<dbReference type="GO" id="GO:0005737">
    <property type="term" value="C:cytoplasm"/>
    <property type="evidence" value="ECO:0007669"/>
    <property type="project" value="UniProtKB-ARBA"/>
</dbReference>
<dbReference type="Ensembl" id="ENSOANT00000029358.3">
    <property type="protein sequence ID" value="ENSOANP00000025554.3"/>
    <property type="gene ID" value="ENSOANG00000020123.3"/>
</dbReference>
<reference evidence="9 10" key="1">
    <citation type="journal article" date="2008" name="Nature">
        <title>Genome analysis of the platypus reveals unique signatures of evolution.</title>
        <authorList>
            <person name="Warren W.C."/>
            <person name="Hillier L.W."/>
            <person name="Marshall Graves J.A."/>
            <person name="Birney E."/>
            <person name="Ponting C.P."/>
            <person name="Grutzner F."/>
            <person name="Belov K."/>
            <person name="Miller W."/>
            <person name="Clarke L."/>
            <person name="Chinwalla A.T."/>
            <person name="Yang S.P."/>
            <person name="Heger A."/>
            <person name="Locke D.P."/>
            <person name="Miethke P."/>
            <person name="Waters P.D."/>
            <person name="Veyrunes F."/>
            <person name="Fulton L."/>
            <person name="Fulton B."/>
            <person name="Graves T."/>
            <person name="Wallis J."/>
            <person name="Puente X.S."/>
            <person name="Lopez-Otin C."/>
            <person name="Ordonez G.R."/>
            <person name="Eichler E.E."/>
            <person name="Chen L."/>
            <person name="Cheng Z."/>
            <person name="Deakin J.E."/>
            <person name="Alsop A."/>
            <person name="Thompson K."/>
            <person name="Kirby P."/>
            <person name="Papenfuss A.T."/>
            <person name="Wakefield M.J."/>
            <person name="Olender T."/>
            <person name="Lancet D."/>
            <person name="Huttley G.A."/>
            <person name="Smit A.F."/>
            <person name="Pask A."/>
            <person name="Temple-Smith P."/>
            <person name="Batzer M.A."/>
            <person name="Walker J.A."/>
            <person name="Konkel M.K."/>
            <person name="Harris R.S."/>
            <person name="Whittington C.M."/>
            <person name="Wong E.S."/>
            <person name="Gemmell N.J."/>
            <person name="Buschiazzo E."/>
            <person name="Vargas Jentzsch I.M."/>
            <person name="Merkel A."/>
            <person name="Schmitz J."/>
            <person name="Zemann A."/>
            <person name="Churakov G."/>
            <person name="Kriegs J.O."/>
            <person name="Brosius J."/>
            <person name="Murchison E.P."/>
            <person name="Sachidanandam R."/>
            <person name="Smith C."/>
            <person name="Hannon G.J."/>
            <person name="Tsend-Ayush E."/>
            <person name="McMillan D."/>
            <person name="Attenborough R."/>
            <person name="Rens W."/>
            <person name="Ferguson-Smith M."/>
            <person name="Lefevre C.M."/>
            <person name="Sharp J.A."/>
            <person name="Nicholas K.R."/>
            <person name="Ray D.A."/>
            <person name="Kube M."/>
            <person name="Reinhardt R."/>
            <person name="Pringle T.H."/>
            <person name="Taylor J."/>
            <person name="Jones R.C."/>
            <person name="Nixon B."/>
            <person name="Dacheux J.L."/>
            <person name="Niwa H."/>
            <person name="Sekita Y."/>
            <person name="Huang X."/>
            <person name="Stark A."/>
            <person name="Kheradpour P."/>
            <person name="Kellis M."/>
            <person name="Flicek P."/>
            <person name="Chen Y."/>
            <person name="Webber C."/>
            <person name="Hardison R."/>
            <person name="Nelson J."/>
            <person name="Hallsworth-Pepin K."/>
            <person name="Delehaunty K."/>
            <person name="Markovic C."/>
            <person name="Minx P."/>
            <person name="Feng Y."/>
            <person name="Kremitzki C."/>
            <person name="Mitreva M."/>
            <person name="Glasscock J."/>
            <person name="Wylie T."/>
            <person name="Wohldmann P."/>
            <person name="Thiru P."/>
            <person name="Nhan M.N."/>
            <person name="Pohl C.S."/>
            <person name="Smith S.M."/>
            <person name="Hou S."/>
            <person name="Nefedov M."/>
            <person name="de Jong P.J."/>
            <person name="Renfree M.B."/>
            <person name="Mardis E.R."/>
            <person name="Wilson R.K."/>
        </authorList>
    </citation>
    <scope>NUCLEOTIDE SEQUENCE [LARGE SCALE GENOMIC DNA]</scope>
    <source>
        <strain evidence="9 10">Glennie</strain>
    </source>
</reference>
<protein>
    <submittedName>
        <fullName evidence="9">Pericentrin</fullName>
    </submittedName>
</protein>
<dbReference type="GO" id="GO:0005813">
    <property type="term" value="C:centrosome"/>
    <property type="evidence" value="ECO:0007669"/>
    <property type="project" value="UniProtKB-SubCell"/>
</dbReference>
<dbReference type="Proteomes" id="UP000002279">
    <property type="component" value="Chromosome 7"/>
</dbReference>
<keyword evidence="2" id="KW-0963">Cytoplasm</keyword>
<dbReference type="GO" id="GO:0060090">
    <property type="term" value="F:molecular adaptor activity"/>
    <property type="evidence" value="ECO:0007669"/>
    <property type="project" value="InterPro"/>
</dbReference>
<dbReference type="GO" id="GO:0007165">
    <property type="term" value="P:signal transduction"/>
    <property type="evidence" value="ECO:0007669"/>
    <property type="project" value="InterPro"/>
</dbReference>
<dbReference type="Pfam" id="PF10495">
    <property type="entry name" value="PACT_coil_coil"/>
    <property type="match status" value="1"/>
</dbReference>
<evidence type="ECO:0000256" key="7">
    <source>
        <dbReference type="SAM" id="MobiDB-lite"/>
    </source>
</evidence>
<feature type="coiled-coil region" evidence="6">
    <location>
        <begin position="2380"/>
        <end position="2449"/>
    </location>
</feature>
<name>F6VTD2_ORNAN</name>
<dbReference type="OMA" id="EQRGMFT"/>
<feature type="domain" description="Pericentrin/AKAP-450 centrosomal targeting" evidence="8">
    <location>
        <begin position="2883"/>
        <end position="2961"/>
    </location>
</feature>
<feature type="coiled-coil region" evidence="6">
    <location>
        <begin position="1287"/>
        <end position="1366"/>
    </location>
</feature>
<evidence type="ECO:0000256" key="2">
    <source>
        <dbReference type="ARBA" id="ARBA00022490"/>
    </source>
</evidence>
<dbReference type="GO" id="GO:0007052">
    <property type="term" value="P:mitotic spindle organization"/>
    <property type="evidence" value="ECO:0000318"/>
    <property type="project" value="GO_Central"/>
</dbReference>
<evidence type="ECO:0000313" key="10">
    <source>
        <dbReference type="Proteomes" id="UP000002279"/>
    </source>
</evidence>
<dbReference type="GeneTree" id="ENSGT00730000110871"/>
<dbReference type="CTD" id="5116"/>
<evidence type="ECO:0000256" key="3">
    <source>
        <dbReference type="ARBA" id="ARBA00022553"/>
    </source>
</evidence>
<feature type="coiled-coil region" evidence="6">
    <location>
        <begin position="268"/>
        <end position="295"/>
    </location>
</feature>
<evidence type="ECO:0000256" key="5">
    <source>
        <dbReference type="ARBA" id="ARBA00023212"/>
    </source>
</evidence>
<feature type="coiled-coil region" evidence="6">
    <location>
        <begin position="159"/>
        <end position="197"/>
    </location>
</feature>
<feature type="coiled-coil region" evidence="6">
    <location>
        <begin position="1026"/>
        <end position="1130"/>
    </location>
</feature>
<feature type="coiled-coil region" evidence="6">
    <location>
        <begin position="1392"/>
        <end position="1541"/>
    </location>
</feature>
<organism evidence="9 10">
    <name type="scientific">Ornithorhynchus anatinus</name>
    <name type="common">Duckbill platypus</name>
    <dbReference type="NCBI Taxonomy" id="9258"/>
    <lineage>
        <taxon>Eukaryota</taxon>
        <taxon>Metazoa</taxon>
        <taxon>Chordata</taxon>
        <taxon>Craniata</taxon>
        <taxon>Vertebrata</taxon>
        <taxon>Euteleostomi</taxon>
        <taxon>Mammalia</taxon>
        <taxon>Monotremata</taxon>
        <taxon>Ornithorhynchidae</taxon>
        <taxon>Ornithorhynchus</taxon>
    </lineage>
</organism>
<dbReference type="FunCoup" id="F6VTD2">
    <property type="interactions" value="1028"/>
</dbReference>
<evidence type="ECO:0000259" key="8">
    <source>
        <dbReference type="Pfam" id="PF10495"/>
    </source>
</evidence>
<dbReference type="InterPro" id="IPR019528">
    <property type="entry name" value="PACT_domain"/>
</dbReference>
<feature type="coiled-coil region" evidence="6">
    <location>
        <begin position="459"/>
        <end position="511"/>
    </location>
</feature>
<feature type="compositionally biased region" description="Basic and acidic residues" evidence="7">
    <location>
        <begin position="2107"/>
        <end position="2121"/>
    </location>
</feature>
<comment type="subcellular location">
    <subcellularLocation>
        <location evidence="1">Cytoplasm</location>
        <location evidence="1">Cytoskeleton</location>
        <location evidence="1">Microtubule organizing center</location>
        <location evidence="1">Centrosome</location>
    </subcellularLocation>
</comment>
<dbReference type="InParanoid" id="F6VTD2"/>
<dbReference type="RefSeq" id="XP_039768472.1">
    <property type="nucleotide sequence ID" value="XM_039912538.1"/>
</dbReference>
<feature type="coiled-coil region" evidence="6">
    <location>
        <begin position="1594"/>
        <end position="1639"/>
    </location>
</feature>
<feature type="region of interest" description="Disordered" evidence="7">
    <location>
        <begin position="401"/>
        <end position="438"/>
    </location>
</feature>
<feature type="coiled-coil region" evidence="6">
    <location>
        <begin position="55"/>
        <end position="93"/>
    </location>
</feature>
<keyword evidence="4 6" id="KW-0175">Coiled coil</keyword>
<evidence type="ECO:0000256" key="4">
    <source>
        <dbReference type="ARBA" id="ARBA00023054"/>
    </source>
</evidence>
<dbReference type="GeneID" id="100083428"/>
<dbReference type="PANTHER" id="PTHR44981:SF3">
    <property type="entry name" value="PERICENTRIN"/>
    <property type="match status" value="1"/>
</dbReference>
<evidence type="ECO:0000313" key="9">
    <source>
        <dbReference type="Ensembl" id="ENSOANP00000025554.3"/>
    </source>
</evidence>
<feature type="compositionally biased region" description="Polar residues" evidence="7">
    <location>
        <begin position="2064"/>
        <end position="2081"/>
    </location>
</feature>
<proteinExistence type="predicted"/>
<accession>F6VTD2</accession>
<feature type="coiled-coil region" evidence="6">
    <location>
        <begin position="1850"/>
        <end position="1877"/>
    </location>
</feature>
<dbReference type="STRING" id="9258.ENSOANP00000025554"/>
<reference evidence="9" key="3">
    <citation type="submission" date="2025-09" db="UniProtKB">
        <authorList>
            <consortium name="Ensembl"/>
        </authorList>
    </citation>
    <scope>IDENTIFICATION</scope>
    <source>
        <strain evidence="9">Glennie</strain>
    </source>
</reference>
<evidence type="ECO:0000256" key="6">
    <source>
        <dbReference type="SAM" id="Coils"/>
    </source>
</evidence>
<dbReference type="HOGENOM" id="CLU_000160_0_0_1"/>
<feature type="region of interest" description="Disordered" evidence="7">
    <location>
        <begin position="2064"/>
        <end position="2129"/>
    </location>
</feature>
<keyword evidence="5" id="KW-0206">Cytoskeleton</keyword>
<keyword evidence="10" id="KW-1185">Reference proteome</keyword>
<sequence>MHTAHLELTQLNLQKEKETALVELRDALNDKHAQDMALLQKRQHVELENIKEQHLKEREDTFSKHRQEIADLRTRLEVEKENHVQIVEALRRDWQLETDLRLKNLREELTEGHQAEIENVQKVLKAEFAEQRAELEKFSRCKDQAEQWREQLLLRTSHVEEIKHLKQDFELQLQQVNEEHETELEQLRLYFEQKLRDAEGSYSEDLNLLHQRLQEMKEDSLMECAEVSSSVEFLEETAEKERKDLHEQLMLQLEQNKEGFISLQLQLEEKHKQELESLRSSLALQKEDLLEMKRALSDRYTLEIEALKKKHCLELERLRAKLSEEHIKEITKIHLQCVQDTAGHVKEEGAENVLENDHRAKLLLLQSEKQHTSELKEEIEHFKRELQDIIVQHERHLKEELEKVKGDSVEDNQNKRKEGQEDTPQEEEECKEKEDLRSQTEEKLSLMLFKLERKAEFEKQAIRKQFELREAEMKQLQDQQATQILELEKSLKEQQNSLRQLEDNLAKEEAVQKFQVQYDRELEAAKALMAKELEDAKLKLQEDSALKFLATQKRFLEEGKEMSNQFSAEQEAVIQELEGKHATELQLQNRQLQEKQKQDTLALVAELRVKHQSEMDVLQDTLRREHRVHIEAQLTESQVKHAAEIKELEDRHLANLDSLESSYLSEIQTMQNEHRQALERLRMGLEEQLQEKDSVEKLFAEEMEKLKLKQIEELQLARDDLKVELASSHSEKLKAMAAELEDVHKENLNVALQNQRCLLEEENHKALDKLREEVLNMEEQHQKALQELQNIHVTETEKQKEEYLEQLQELSKLREQQGHDQKLHDQILSLNAKIEETTSELEKLQQRRKRENQEGANLISMLRSDIELSQNERKTLQETNQRLLNLFGETIQAVIAMKSHIHKKIGHCLEGIDSFGEENYPLLGEGESSQDSCQLLDETLPGSDVVPECKVTTPGGHETLPECGKTLLEHEQISSVAEISSHLCESFFMNPEGTLECEQPVKKIYQSLGAAVDNLLEMILDSTKQLEETREIHSQFEKEFNRKNEEIAQVVKQHKELVECLNEESTAKNQLTVELHKAEGIIEGYRAEKAALEEMLSQKEKSEHHLVVELENLKEQFQLLTYERTKLGEERNLLLSQKEALAAEAEEREVGVPVGSVVQKASGLLKKVECLAKEQTETKKQSEKDRSTLLSQMKVLEVELEDQLSQNQELAKKTAEIMDLKQQIVSLDKHLRNQRQFMDEQAIEREHERDEFQHEIKKLEEQLKYTTKFQSVGEFRPNENFESNTEMESLQRKLRDKSDELNELIIKKELADRQLVIQKDEIKILEETNAETLRKVSWLQEELDRLKKIEKELKQDREALQEQQLSTLIQISTLQSKLDEVKHLGPVESSPEQDLKEQLKAEQDALHMKEREVLSLEEQLEQLKNNLLHKNEDMVQLNLQLDLQNDLMIASVKELREENTHLKAFLQDREQEIVHLNEQIKRLQHEVENAKDNEVVEKKNSEIEELKSLIENLQENQERLRRDKVEEVEQLHEVIEKLQKELSVFVPEDHEISDSQDSFNNPKVENLQSELEKGLLGFQEKLSDEKITRPDSRLNELQEELKTVSIAKEALGQLLKEKQDQHKLQVESLKQSLQNAEDNSTQQLSLLRTRLSLRDSEVELMTSRIQEFEDILRAKETIISERELEIDAMSREKIAHFAQLEDVIAAFSRLHCELEKRNTFFQNEPPELQMLRSECVNLHLKLQMLNQKLVTYQMELDKHQACGSQCKAQVQASVKQLDALSTLKMQLRLQFRNEDDHPEGDNQILREQFEAQHITEEMSQEESEQEARKWPLPAASRLPLDEELVKNRPSEDFQFQKANIIKQVKQLEEKLKHLVSSATFKTSETQDVNHHQQVSESCEEVQVLKNGLNNISHSFQAIERSPLLKDPILDLDRTSFNPFEVVKSQDSASQKEISSLPIQKRLGSQHAPLVSKTNLNSVSPIQEHSETSQHFTDAVMDVDLTLWSSPEVIRKDSLLGYQSDVRLTPFSDVISSHSTDLGKRNSASSVFQNIPGLLDCPHDVIQEKTPQSLKPTPKLGNSYSADSGDAEAVISEKDDEDSILTPSEFQDDLRSTRPIPERESDGYDSSNSLDLAAKPNRVLKRSEHPDASLEAYLRNCEMVQGFIHSMKDKEMQSRRMKTLLKMVHDESHQILALSENEIPPQAARYNQWNALFERFQRERQGLLEAVKSLRKHLTQTPQEGAKDSLDICFDWRGEFLQAVEEVFEKERDVLKNELQSNIWNPESGDKKSLFKKLENIVKEQGEEQKKVLEHLHVSDRSSLLSEIQALKAQLRMTHLQNQEKLQQLHEALTNVEDHGNKQEYQLRRQVELLDYKLQQETCIANDLQKSLEGERERVAEIQELLVTEQTAVKDLKSELCECKQEKESLLKTLRELQKEVIRLRSLLESKEKDLFAAIQEVQSEQLKGQDLQNTLEREQHQYMQREELKAKTLEELKSSLDIQHTQNNQLSIALKHEQMAKENLKKELQIEYSRCEALLFQERNKLLELQKTLETEKNHSAELSEALNHERVLTEQLSKRANETCALKEAQSQQTLLRKLKEEKSRTMELQAALEKAQQQAIRSKKKLEAEIQMHREEIKKEKERQLEVQHQRDEHKIKELQQMLVKLEEKERNFASTKNCPEAAAKASCNPDSNLGLAFLPDSERFESQQLEKIRQQLLYVAVLLTNFINQTIDRTINDWSTSNDKAVFSLLHTLEELKSELCISSTPQKTAQVQISLVDSLLKENGSLTKTLTTLTQEKVQLTQTVHKLEKTLKHHLQKGCGQMNKYVDRIDGGPLQKPEKNVWKRQKISLKHAEPGPVKSVLRNEPSPVVRTSNVKVEKLYLHFLRAESFRKALIYQKRYLLLLIGGFQESEQETLSMISRLGVFPSKADHKAIPPRPFTKFRTAVRVVIAILRLRFLVKKWQAVDRKGVLTGGTELDTVPGEILEVTKQPLPDARDSPPTRDVSLCHTANGIQVTKPQPAPINRFWERSISSPSPVSEKSVACSQDPERSLTEYIHHLEIIQQRLGGAQSEFASKNPAIKRPKK</sequence>
<feature type="coiled-coil region" evidence="6">
    <location>
        <begin position="2593"/>
        <end position="2674"/>
    </location>
</feature>
<dbReference type="PANTHER" id="PTHR44981">
    <property type="entry name" value="PERICENTRIN-LIKE PROTEIN, ISOFORM F"/>
    <property type="match status" value="1"/>
</dbReference>
<feature type="coiled-coil region" evidence="6">
    <location>
        <begin position="1165"/>
        <end position="1262"/>
    </location>
</feature>
<evidence type="ECO:0000256" key="1">
    <source>
        <dbReference type="ARBA" id="ARBA00004300"/>
    </source>
</evidence>
<keyword evidence="3" id="KW-0597">Phosphoprotein</keyword>
<dbReference type="InterPro" id="IPR028745">
    <property type="entry name" value="AKAP9/Pericentrin"/>
</dbReference>
<feature type="compositionally biased region" description="Basic and acidic residues" evidence="7">
    <location>
        <begin position="401"/>
        <end position="420"/>
    </location>
</feature>
<dbReference type="Bgee" id="ENSOANG00000020123">
    <property type="expression patterns" value="Expressed in fibroblast and 8 other cell types or tissues"/>
</dbReference>
<dbReference type="GO" id="GO:0007020">
    <property type="term" value="P:microtubule nucleation"/>
    <property type="evidence" value="ECO:0000318"/>
    <property type="project" value="GO_Central"/>
</dbReference>
<gene>
    <name evidence="9" type="primary">PCNT</name>
</gene>